<proteinExistence type="predicted"/>
<dbReference type="AlphaFoldDB" id="A0A0E9RBI6"/>
<sequence>MTELHAVTRRIVKNVEVSNTEL</sequence>
<reference evidence="1" key="2">
    <citation type="journal article" date="2015" name="Fish Shellfish Immunol.">
        <title>Early steps in the European eel (Anguilla anguilla)-Vibrio vulnificus interaction in the gills: Role of the RtxA13 toxin.</title>
        <authorList>
            <person name="Callol A."/>
            <person name="Pajuelo D."/>
            <person name="Ebbesson L."/>
            <person name="Teles M."/>
            <person name="MacKenzie S."/>
            <person name="Amaro C."/>
        </authorList>
    </citation>
    <scope>NUCLEOTIDE SEQUENCE</scope>
</reference>
<organism evidence="1">
    <name type="scientific">Anguilla anguilla</name>
    <name type="common">European freshwater eel</name>
    <name type="synonym">Muraena anguilla</name>
    <dbReference type="NCBI Taxonomy" id="7936"/>
    <lineage>
        <taxon>Eukaryota</taxon>
        <taxon>Metazoa</taxon>
        <taxon>Chordata</taxon>
        <taxon>Craniata</taxon>
        <taxon>Vertebrata</taxon>
        <taxon>Euteleostomi</taxon>
        <taxon>Actinopterygii</taxon>
        <taxon>Neopterygii</taxon>
        <taxon>Teleostei</taxon>
        <taxon>Anguilliformes</taxon>
        <taxon>Anguillidae</taxon>
        <taxon>Anguilla</taxon>
    </lineage>
</organism>
<dbReference type="EMBL" id="GBXM01082415">
    <property type="protein sequence ID" value="JAH26162.1"/>
    <property type="molecule type" value="Transcribed_RNA"/>
</dbReference>
<name>A0A0E9RBI6_ANGAN</name>
<protein>
    <submittedName>
        <fullName evidence="1">Uncharacterized protein</fullName>
    </submittedName>
</protein>
<reference evidence="1" key="1">
    <citation type="submission" date="2014-11" db="EMBL/GenBank/DDBJ databases">
        <authorList>
            <person name="Amaro Gonzalez C."/>
        </authorList>
    </citation>
    <scope>NUCLEOTIDE SEQUENCE</scope>
</reference>
<accession>A0A0E9RBI6</accession>
<evidence type="ECO:0000313" key="1">
    <source>
        <dbReference type="EMBL" id="JAH26162.1"/>
    </source>
</evidence>